<dbReference type="PANTHER" id="PTHR45913:SF19">
    <property type="entry name" value="LOW QUALITY PROTEIN: ZINC FINGER BED DOMAIN-CONTAINING PROTEIN 5-LIKE"/>
    <property type="match status" value="1"/>
</dbReference>
<dbReference type="PANTHER" id="PTHR45913">
    <property type="entry name" value="EPM2A-INTERACTING PROTEIN 1"/>
    <property type="match status" value="1"/>
</dbReference>
<proteinExistence type="predicted"/>
<dbReference type="OrthoDB" id="8871150at2759"/>
<dbReference type="Proteomes" id="UP000677803">
    <property type="component" value="Unassembled WGS sequence"/>
</dbReference>
<evidence type="ECO:0000313" key="2">
    <source>
        <dbReference type="Proteomes" id="UP000677803"/>
    </source>
</evidence>
<keyword evidence="2" id="KW-1185">Reference proteome</keyword>
<reference evidence="1" key="1">
    <citation type="submission" date="2021-05" db="EMBL/GenBank/DDBJ databases">
        <authorList>
            <person name="Tigano A."/>
        </authorList>
    </citation>
    <scope>NUCLEOTIDE SEQUENCE</scope>
</reference>
<sequence>MWKRACDQEDFTCFPQLDAFLCSEDVATAPVKLVIVGHLANLISGFHSYFADMDEKSAQLDWMKFGASTLTQFWVCVRQEHPELGQKALEQLLPFASTYLCEASFSAMMLIKTKQRNRLCLEKSLITAVASLPIRMTKILRGSGQRKLNLLTPEEEGYTGASFVKSWGGKGCLYIMPIQNTLDISPLPFTAVEFQAMPKARCVSCQEYVPLQLLSLHVKTCIQSKVKVEVITLGLAGGATVKEIVWRILKQAIKNDLAKTISWRGLNGKVPFEKLHLRAVVTDAVRRNPICLEATDLTIADAIKRWFYWAGDREGGRKNRLPGSSRGQPAE</sequence>
<accession>A0A8S4BUW4</accession>
<protein>
    <submittedName>
        <fullName evidence="1">(Atlantic silverside) hypothetical protein</fullName>
    </submittedName>
</protein>
<comment type="caution">
    <text evidence="1">The sequence shown here is derived from an EMBL/GenBank/DDBJ whole genome shotgun (WGS) entry which is preliminary data.</text>
</comment>
<organism evidence="1 2">
    <name type="scientific">Menidia menidia</name>
    <name type="common">Atlantic silverside</name>
    <dbReference type="NCBI Taxonomy" id="238744"/>
    <lineage>
        <taxon>Eukaryota</taxon>
        <taxon>Metazoa</taxon>
        <taxon>Chordata</taxon>
        <taxon>Craniata</taxon>
        <taxon>Vertebrata</taxon>
        <taxon>Euteleostomi</taxon>
        <taxon>Actinopterygii</taxon>
        <taxon>Neopterygii</taxon>
        <taxon>Teleostei</taxon>
        <taxon>Neoteleostei</taxon>
        <taxon>Acanthomorphata</taxon>
        <taxon>Ovalentaria</taxon>
        <taxon>Atherinomorphae</taxon>
        <taxon>Atheriniformes</taxon>
        <taxon>Atherinopsidae</taxon>
        <taxon>Menidiinae</taxon>
        <taxon>Menidia</taxon>
    </lineage>
</organism>
<gene>
    <name evidence="1" type="ORF">MMEN_LOCUS22188</name>
</gene>
<dbReference type="EMBL" id="CAJRST010041110">
    <property type="protein sequence ID" value="CAG6022001.1"/>
    <property type="molecule type" value="Genomic_DNA"/>
</dbReference>
<dbReference type="AlphaFoldDB" id="A0A8S4BUW4"/>
<evidence type="ECO:0000313" key="1">
    <source>
        <dbReference type="EMBL" id="CAG6022001.1"/>
    </source>
</evidence>
<feature type="non-terminal residue" evidence="1">
    <location>
        <position position="1"/>
    </location>
</feature>
<name>A0A8S4BUW4_9TELE</name>